<dbReference type="EMBL" id="JARAKH010000006">
    <property type="protein sequence ID" value="KAK8403263.1"/>
    <property type="molecule type" value="Genomic_DNA"/>
</dbReference>
<accession>A0AAW0UVL1</accession>
<evidence type="ECO:0000313" key="2">
    <source>
        <dbReference type="Proteomes" id="UP001487740"/>
    </source>
</evidence>
<proteinExistence type="predicted"/>
<dbReference type="Proteomes" id="UP001487740">
    <property type="component" value="Unassembled WGS sequence"/>
</dbReference>
<evidence type="ECO:0000313" key="1">
    <source>
        <dbReference type="EMBL" id="KAK8403263.1"/>
    </source>
</evidence>
<comment type="caution">
    <text evidence="1">The sequence shown here is derived from an EMBL/GenBank/DDBJ whole genome shotgun (WGS) entry which is preliminary data.</text>
</comment>
<keyword evidence="2" id="KW-1185">Reference proteome</keyword>
<name>A0AAW0UVL1_SCYPA</name>
<dbReference type="AlphaFoldDB" id="A0AAW0UVL1"/>
<reference evidence="1 2" key="1">
    <citation type="submission" date="2023-03" db="EMBL/GenBank/DDBJ databases">
        <title>High-quality genome of Scylla paramamosain provides insights in environmental adaptation.</title>
        <authorList>
            <person name="Zhang L."/>
        </authorList>
    </citation>
    <scope>NUCLEOTIDE SEQUENCE [LARGE SCALE GENOMIC DNA]</scope>
    <source>
        <strain evidence="1">LZ_2023a</strain>
        <tissue evidence="1">Muscle</tissue>
    </source>
</reference>
<organism evidence="1 2">
    <name type="scientific">Scylla paramamosain</name>
    <name type="common">Mud crab</name>
    <dbReference type="NCBI Taxonomy" id="85552"/>
    <lineage>
        <taxon>Eukaryota</taxon>
        <taxon>Metazoa</taxon>
        <taxon>Ecdysozoa</taxon>
        <taxon>Arthropoda</taxon>
        <taxon>Crustacea</taxon>
        <taxon>Multicrustacea</taxon>
        <taxon>Malacostraca</taxon>
        <taxon>Eumalacostraca</taxon>
        <taxon>Eucarida</taxon>
        <taxon>Decapoda</taxon>
        <taxon>Pleocyemata</taxon>
        <taxon>Brachyura</taxon>
        <taxon>Eubrachyura</taxon>
        <taxon>Portunoidea</taxon>
        <taxon>Portunidae</taxon>
        <taxon>Portuninae</taxon>
        <taxon>Scylla</taxon>
    </lineage>
</organism>
<protein>
    <submittedName>
        <fullName evidence="1">Uncharacterized protein</fullName>
    </submittedName>
</protein>
<gene>
    <name evidence="1" type="ORF">O3P69_000411</name>
</gene>
<sequence length="91" mass="9819">MLELSAASGTAGCWNRNGQCCHECRGGGVLSPHYHAALARLCLTEKTCRGAGGTRILDRSEGVNCAVSTSPSHEQPTRISTNTYYWHLVIK</sequence>